<dbReference type="AlphaFoldDB" id="J9GZW3"/>
<dbReference type="GO" id="GO:0006665">
    <property type="term" value="P:sphingolipid metabolic process"/>
    <property type="evidence" value="ECO:0007669"/>
    <property type="project" value="InterPro"/>
</dbReference>
<feature type="domain" description="Endo-beta-1,6-galactanase-like" evidence="4">
    <location>
        <begin position="134"/>
        <end position="380"/>
    </location>
</feature>
<dbReference type="Gene3D" id="2.60.40.1180">
    <property type="entry name" value="Golgi alpha-mannosidase II"/>
    <property type="match status" value="1"/>
</dbReference>
<dbReference type="InterPro" id="IPR013780">
    <property type="entry name" value="Glyco_hydro_b"/>
</dbReference>
<protein>
    <submittedName>
        <fullName evidence="5">Glycosylhydrolase</fullName>
    </submittedName>
</protein>
<dbReference type="EMBL" id="AMCI01000518">
    <property type="protein sequence ID" value="EJX08878.1"/>
    <property type="molecule type" value="Genomic_DNA"/>
</dbReference>
<keyword evidence="2" id="KW-0732">Signal</keyword>
<organism evidence="5">
    <name type="scientific">gut metagenome</name>
    <dbReference type="NCBI Taxonomy" id="749906"/>
    <lineage>
        <taxon>unclassified sequences</taxon>
        <taxon>metagenomes</taxon>
        <taxon>organismal metagenomes</taxon>
    </lineage>
</organism>
<evidence type="ECO:0000313" key="5">
    <source>
        <dbReference type="EMBL" id="EJX08878.1"/>
    </source>
</evidence>
<dbReference type="PANTHER" id="PTHR11069">
    <property type="entry name" value="GLUCOSYLCERAMIDASE"/>
    <property type="match status" value="1"/>
</dbReference>
<evidence type="ECO:0000256" key="3">
    <source>
        <dbReference type="ARBA" id="ARBA00022801"/>
    </source>
</evidence>
<dbReference type="GO" id="GO:0004348">
    <property type="term" value="F:glucosylceramidase activity"/>
    <property type="evidence" value="ECO:0007669"/>
    <property type="project" value="InterPro"/>
</dbReference>
<dbReference type="PANTHER" id="PTHR11069:SF38">
    <property type="entry name" value="GLUCURONOXYLANASE XYNC"/>
    <property type="match status" value="1"/>
</dbReference>
<reference evidence="5" key="1">
    <citation type="journal article" date="2012" name="PLoS ONE">
        <title>Gene sets for utilization of primary and secondary nutrition supplies in the distal gut of endangered iberian lynx.</title>
        <authorList>
            <person name="Alcaide M."/>
            <person name="Messina E."/>
            <person name="Richter M."/>
            <person name="Bargiela R."/>
            <person name="Peplies J."/>
            <person name="Huws S.A."/>
            <person name="Newbold C.J."/>
            <person name="Golyshin P.N."/>
            <person name="Simon M.A."/>
            <person name="Lopez G."/>
            <person name="Yakimov M.M."/>
            <person name="Ferrer M."/>
        </authorList>
    </citation>
    <scope>NUCLEOTIDE SEQUENCE</scope>
</reference>
<dbReference type="Pfam" id="PF14587">
    <property type="entry name" value="Glyco_hydr_30_2"/>
    <property type="match status" value="1"/>
</dbReference>
<dbReference type="InterPro" id="IPR017853">
    <property type="entry name" value="GH"/>
</dbReference>
<gene>
    <name evidence="5" type="ORF">EVA_03002</name>
</gene>
<dbReference type="InterPro" id="IPR001139">
    <property type="entry name" value="Glyco_hydro_30"/>
</dbReference>
<keyword evidence="3 5" id="KW-0378">Hydrolase</keyword>
<evidence type="ECO:0000256" key="1">
    <source>
        <dbReference type="ARBA" id="ARBA00005382"/>
    </source>
</evidence>
<dbReference type="InterPro" id="IPR039514">
    <property type="entry name" value="6GAL-like"/>
</dbReference>
<name>J9GZW3_9ZZZZ</name>
<evidence type="ECO:0000259" key="4">
    <source>
        <dbReference type="Pfam" id="PF14587"/>
    </source>
</evidence>
<dbReference type="Gene3D" id="3.20.20.80">
    <property type="entry name" value="Glycosidases"/>
    <property type="match status" value="1"/>
</dbReference>
<sequence>MKKQAITYLFSVLCLCGTGTAWAKSSPESVAPPATEQSPATIRLLWDTSRQTIDGFGVGEADWADDVFVFPQREEVLDALFSEQGLRANLLRGEIFPHYSNDSLHCDFALQTDTSRQVARTGRQTLEKNDLLRRGQFWLTAEVHRRYPDVRLVFSTWSPPAWMKEGGHATPDYPASHGNLKRTHYQSFADYLATFCQAFQSIGIPIYGVSPSNEPGYAAPWNSCVWSAKQMSTFIHDYLLPTFTRQGVDAKVIFGENPAWSTVFDKLEMISSASFVNQVLSAYPDWDSQRLITAGHGYVLPDTIPLPAELRRTPILPFTEAEKRNIPMWVTEISDITPLDTSMEDGLYWADMFHQYLMNARVSALIWWLGAQPTHTNESLIVLNQEAGTYVRTKRYDTFGNYSRYIPQGSRGIDNETEGLPKGVCVSSFRKGPHYTLVLVNPNATEVTCQLELQGAQPVKPLRSYTTTANTRWQEGQITLSGQRYTLVLPPKSVVTYTGECQ</sequence>
<comment type="caution">
    <text evidence="5">The sequence shown here is derived from an EMBL/GenBank/DDBJ whole genome shotgun (WGS) entry which is preliminary data.</text>
</comment>
<comment type="similarity">
    <text evidence="1">Belongs to the glycosyl hydrolase 30 family.</text>
</comment>
<proteinExistence type="inferred from homology"/>
<accession>J9GZW3</accession>
<dbReference type="SUPFAM" id="SSF51445">
    <property type="entry name" value="(Trans)glycosidases"/>
    <property type="match status" value="1"/>
</dbReference>
<evidence type="ECO:0000256" key="2">
    <source>
        <dbReference type="ARBA" id="ARBA00022729"/>
    </source>
</evidence>
<dbReference type="GO" id="GO:0016020">
    <property type="term" value="C:membrane"/>
    <property type="evidence" value="ECO:0007669"/>
    <property type="project" value="GOC"/>
</dbReference>